<reference evidence="1 2" key="1">
    <citation type="journal article" date="2022" name="DNA Res.">
        <title>Chromosomal-level genome assembly of the orchid tree Bauhinia variegata (Leguminosae; Cercidoideae) supports the allotetraploid origin hypothesis of Bauhinia.</title>
        <authorList>
            <person name="Zhong Y."/>
            <person name="Chen Y."/>
            <person name="Zheng D."/>
            <person name="Pang J."/>
            <person name="Liu Y."/>
            <person name="Luo S."/>
            <person name="Meng S."/>
            <person name="Qian L."/>
            <person name="Wei D."/>
            <person name="Dai S."/>
            <person name="Zhou R."/>
        </authorList>
    </citation>
    <scope>NUCLEOTIDE SEQUENCE [LARGE SCALE GENOMIC DNA]</scope>
    <source>
        <strain evidence="1">BV-YZ2020</strain>
    </source>
</reference>
<sequence length="221" mass="24520">MDPTGFHHRRSASSSDRLLGVFTFSPPTNTTSGDELNEAELFWASDVPETENQPPLSSSPLVDNNSRPSFDNPQKSGILAVLTEPDFSSGNQPVLCWKPSISTSSARMIPSIPRPPGQNSQEREYFTQSMPCRKFQQSAPVKVPVMSSKAMERRRNGELDFVDDNVEDDDEMLPPHEIVARGSGVSPKTTFSVLEGVGRTLKGRDLRQVRNAIWRKTGFLD</sequence>
<comment type="caution">
    <text evidence="1">The sequence shown here is derived from an EMBL/GenBank/DDBJ whole genome shotgun (WGS) entry which is preliminary data.</text>
</comment>
<keyword evidence="2" id="KW-1185">Reference proteome</keyword>
<organism evidence="1 2">
    <name type="scientific">Bauhinia variegata</name>
    <name type="common">Purple orchid tree</name>
    <name type="synonym">Phanera variegata</name>
    <dbReference type="NCBI Taxonomy" id="167791"/>
    <lineage>
        <taxon>Eukaryota</taxon>
        <taxon>Viridiplantae</taxon>
        <taxon>Streptophyta</taxon>
        <taxon>Embryophyta</taxon>
        <taxon>Tracheophyta</taxon>
        <taxon>Spermatophyta</taxon>
        <taxon>Magnoliopsida</taxon>
        <taxon>eudicotyledons</taxon>
        <taxon>Gunneridae</taxon>
        <taxon>Pentapetalae</taxon>
        <taxon>rosids</taxon>
        <taxon>fabids</taxon>
        <taxon>Fabales</taxon>
        <taxon>Fabaceae</taxon>
        <taxon>Cercidoideae</taxon>
        <taxon>Cercideae</taxon>
        <taxon>Bauhiniinae</taxon>
        <taxon>Bauhinia</taxon>
    </lineage>
</organism>
<protein>
    <submittedName>
        <fullName evidence="1">Uncharacterized protein</fullName>
    </submittedName>
</protein>
<gene>
    <name evidence="1" type="ORF">L6164_009603</name>
</gene>
<evidence type="ECO:0000313" key="1">
    <source>
        <dbReference type="EMBL" id="KAI4348943.1"/>
    </source>
</evidence>
<evidence type="ECO:0000313" key="2">
    <source>
        <dbReference type="Proteomes" id="UP000828941"/>
    </source>
</evidence>
<name>A0ACB9PK70_BAUVA</name>
<dbReference type="Proteomes" id="UP000828941">
    <property type="component" value="Chromosome 4"/>
</dbReference>
<proteinExistence type="predicted"/>
<accession>A0ACB9PK70</accession>
<dbReference type="EMBL" id="CM039429">
    <property type="protein sequence ID" value="KAI4348943.1"/>
    <property type="molecule type" value="Genomic_DNA"/>
</dbReference>